<evidence type="ECO:0000256" key="9">
    <source>
        <dbReference type="ARBA" id="ARBA00048220"/>
    </source>
</evidence>
<evidence type="ECO:0000256" key="5">
    <source>
        <dbReference type="ARBA" id="ARBA00022723"/>
    </source>
</evidence>
<accession>K4LE53</accession>
<dbReference type="Gene3D" id="3.30.420.360">
    <property type="match status" value="1"/>
</dbReference>
<dbReference type="GO" id="GO:0016743">
    <property type="term" value="F:carboxyl- or carbamoyltransferase activity"/>
    <property type="evidence" value="ECO:0007669"/>
    <property type="project" value="UniProtKB-UniRule"/>
</dbReference>
<dbReference type="SUPFAM" id="SSF55821">
    <property type="entry name" value="YrdC/RibB"/>
    <property type="match status" value="1"/>
</dbReference>
<dbReference type="GO" id="GO:0016874">
    <property type="term" value="F:ligase activity"/>
    <property type="evidence" value="ECO:0007669"/>
    <property type="project" value="UniProtKB-UniRule"/>
</dbReference>
<dbReference type="InterPro" id="IPR051060">
    <property type="entry name" value="Carbamoyltrans_HypF-like"/>
</dbReference>
<dbReference type="RefSeq" id="WP_015050029.1">
    <property type="nucleotide sequence ID" value="NC_018870.1"/>
</dbReference>
<dbReference type="Pfam" id="PF22521">
    <property type="entry name" value="HypF_C_2"/>
    <property type="match status" value="1"/>
</dbReference>
<comment type="catalytic activity">
    <reaction evidence="9">
        <text>C-terminal L-cysteinyl-[HypE protein] + carbamoyl phosphate + ATP + H2O = C-terminal S-carboxamide-L-cysteinyl-[HypE protein] + AMP + phosphate + diphosphate + H(+)</text>
        <dbReference type="Rhea" id="RHEA:55636"/>
        <dbReference type="Rhea" id="RHEA-COMP:14247"/>
        <dbReference type="Rhea" id="RHEA-COMP:14392"/>
        <dbReference type="ChEBI" id="CHEBI:15377"/>
        <dbReference type="ChEBI" id="CHEBI:15378"/>
        <dbReference type="ChEBI" id="CHEBI:30616"/>
        <dbReference type="ChEBI" id="CHEBI:33019"/>
        <dbReference type="ChEBI" id="CHEBI:43474"/>
        <dbReference type="ChEBI" id="CHEBI:58228"/>
        <dbReference type="ChEBI" id="CHEBI:76913"/>
        <dbReference type="ChEBI" id="CHEBI:139126"/>
        <dbReference type="ChEBI" id="CHEBI:456215"/>
    </reaction>
</comment>
<dbReference type="Pfam" id="PF07503">
    <property type="entry name" value="zf-HYPF"/>
    <property type="match status" value="2"/>
</dbReference>
<dbReference type="PANTHER" id="PTHR42959:SF1">
    <property type="entry name" value="CARBAMOYLTRANSFERASE HYPF"/>
    <property type="match status" value="1"/>
</dbReference>
<dbReference type="PROSITE" id="PS00150">
    <property type="entry name" value="ACYLPHOSPHATASE_1"/>
    <property type="match status" value="1"/>
</dbReference>
<evidence type="ECO:0000256" key="10">
    <source>
        <dbReference type="PIRNR" id="PIRNR006256"/>
    </source>
</evidence>
<proteinExistence type="inferred from homology"/>
<comment type="similarity">
    <text evidence="3 10">Belongs to the carbamoyltransferase HypF family.</text>
</comment>
<dbReference type="Pfam" id="PF00708">
    <property type="entry name" value="Acylphosphatase"/>
    <property type="match status" value="1"/>
</dbReference>
<dbReference type="KEGG" id="tpz:Tph_c09180"/>
<dbReference type="InterPro" id="IPR006070">
    <property type="entry name" value="Sua5-like_dom"/>
</dbReference>
<evidence type="ECO:0000256" key="4">
    <source>
        <dbReference type="ARBA" id="ARBA00022598"/>
    </source>
</evidence>
<dbReference type="InterPro" id="IPR004421">
    <property type="entry name" value="Carbamoyltransferase_HypF"/>
</dbReference>
<dbReference type="GO" id="GO:0003998">
    <property type="term" value="F:acylphosphatase activity"/>
    <property type="evidence" value="ECO:0007669"/>
    <property type="project" value="UniProtKB-EC"/>
</dbReference>
<evidence type="ECO:0000256" key="3">
    <source>
        <dbReference type="ARBA" id="ARBA00008097"/>
    </source>
</evidence>
<organism evidence="14 15">
    <name type="scientific">Thermacetogenium phaeum (strain ATCC BAA-254 / DSM 26808 / PB)</name>
    <dbReference type="NCBI Taxonomy" id="1089553"/>
    <lineage>
        <taxon>Bacteria</taxon>
        <taxon>Bacillati</taxon>
        <taxon>Bacillota</taxon>
        <taxon>Clostridia</taxon>
        <taxon>Thermoanaerobacterales</taxon>
        <taxon>Thermoanaerobacteraceae</taxon>
        <taxon>Thermacetogenium</taxon>
    </lineage>
</organism>
<dbReference type="PROSITE" id="PS51163">
    <property type="entry name" value="YRDC"/>
    <property type="match status" value="1"/>
</dbReference>
<reference evidence="14 15" key="1">
    <citation type="journal article" date="2012" name="BMC Genomics">
        <title>Genome-guided analysis of physiological and morphological traits of the fermentative acetate oxidizer Thermacetogenium phaeum.</title>
        <authorList>
            <person name="Oehler D."/>
            <person name="Poehlein A."/>
            <person name="Leimbach A."/>
            <person name="Muller N."/>
            <person name="Daniel R."/>
            <person name="Gottschalk G."/>
            <person name="Schink B."/>
        </authorList>
    </citation>
    <scope>NUCLEOTIDE SEQUENCE [LARGE SCALE GENOMIC DNA]</scope>
    <source>
        <strain evidence="15">ATCC BAA-254 / DSM 26808 / PB</strain>
    </source>
</reference>
<dbReference type="Gene3D" id="3.90.870.50">
    <property type="match status" value="1"/>
</dbReference>
<dbReference type="UniPathway" id="UPA00335"/>
<dbReference type="Gene3D" id="3.30.420.40">
    <property type="match status" value="1"/>
</dbReference>
<dbReference type="InterPro" id="IPR017945">
    <property type="entry name" value="DHBP_synth_RibB-like_a/b_dom"/>
</dbReference>
<comment type="pathway">
    <text evidence="1">Protein modification; [NiFe] hydrogenase maturation.</text>
</comment>
<dbReference type="InterPro" id="IPR001792">
    <property type="entry name" value="Acylphosphatase-like_dom"/>
</dbReference>
<dbReference type="InterPro" id="IPR011125">
    <property type="entry name" value="Znf_HypF"/>
</dbReference>
<keyword evidence="7" id="KW-0862">Zinc</keyword>
<evidence type="ECO:0000256" key="6">
    <source>
        <dbReference type="ARBA" id="ARBA00022771"/>
    </source>
</evidence>
<evidence type="ECO:0000256" key="1">
    <source>
        <dbReference type="ARBA" id="ARBA00004711"/>
    </source>
</evidence>
<dbReference type="GO" id="GO:0051604">
    <property type="term" value="P:protein maturation"/>
    <property type="evidence" value="ECO:0007669"/>
    <property type="project" value="TreeGrafter"/>
</dbReference>
<evidence type="ECO:0000256" key="8">
    <source>
        <dbReference type="ARBA" id="ARBA00047645"/>
    </source>
</evidence>
<protein>
    <recommendedName>
        <fullName evidence="10">Carbamoyltransferase</fullName>
        <ecNumber evidence="10">6.2.-.-</ecNumber>
    </recommendedName>
</protein>
<keyword evidence="5" id="KW-0479">Metal-binding</keyword>
<dbReference type="Pfam" id="PF01300">
    <property type="entry name" value="Sua5_yciO_yrdC"/>
    <property type="match status" value="1"/>
</dbReference>
<dbReference type="Pfam" id="PF17788">
    <property type="entry name" value="HypF_C"/>
    <property type="match status" value="1"/>
</dbReference>
<dbReference type="InterPro" id="IPR017968">
    <property type="entry name" value="Acylphosphatase_CS"/>
</dbReference>
<dbReference type="InterPro" id="IPR041440">
    <property type="entry name" value="HypF_C"/>
</dbReference>
<keyword evidence="15" id="KW-1185">Reference proteome</keyword>
<dbReference type="eggNOG" id="COG0068">
    <property type="taxonomic scope" value="Bacteria"/>
</dbReference>
<sequence>MTVVAREIRIEGVVQGVGFRPFIFRLAHEYGIKGWVLNSSEGVTIWAEASEETIAAFYRSILERPPKLAMIVNHRMRPGEPQGFDRFFIKHSEKSDRKDVIISPDVSTCEECYREVMDPADRRYRYPFTNCTNCGPRFTIIMDVPYDREKTTMKDFPMCPACAQEFEDPMYRRFHAQPNCCPECGPHTFLQDPEGNVYPGLGWEFLKAGKIVAVKGLGGFHLVCDATNREAVAALRRRKIREYKPFAVMCRDLQVAEKYCRISPEEARLLESPAHPIVILERRRLDDLPPEIAPGIATLGVMLPYTPLHHLLFDKGLEILIMTSANISDDPLIIDNDEALQKLRGIADYFLMHNRRIYNRCDDSVAAVVGGEVQIYRRARGYVPLPVDLPVEPAAPILGCGGELKNTFCMTKGKSAYLSQHLGDINHYGNYQQFLYTIPRFEKMLDVRPEVVAYDLHPQYMATRWAQGLQGVRKVGVQHHHAHMASCLAENLVTAPALGVVCDGTGYGLDGAIWGFEFFAGTPGHLERMAHLDYLPLPGEITIKRPARMSLVYLYELFGDRGLDYARRYLPALPLEEQRLLVRQLENRFNTVPTSSCGRLFDAVSALLGICTRVQYEGQAAIEMETLASRDGSGGVYDFEFQTGVKPYKLGVRGIFEGILADLEQGVPVSESAGRFHRTLVEMIVMVVKRMREETGLNLVALSGGVFQNKLLFLLLCRRLAEEGFQVLYHKKVPTNDGGLSLGQVYIASEVIREDVSCYSGQDCEN</sequence>
<dbReference type="NCBIfam" id="TIGR00143">
    <property type="entry name" value="hypF"/>
    <property type="match status" value="1"/>
</dbReference>
<comment type="catalytic activity">
    <reaction evidence="8 11">
        <text>an acyl phosphate + H2O = a carboxylate + phosphate + H(+)</text>
        <dbReference type="Rhea" id="RHEA:14965"/>
        <dbReference type="ChEBI" id="CHEBI:15377"/>
        <dbReference type="ChEBI" id="CHEBI:15378"/>
        <dbReference type="ChEBI" id="CHEBI:29067"/>
        <dbReference type="ChEBI" id="CHEBI:43474"/>
        <dbReference type="ChEBI" id="CHEBI:59918"/>
        <dbReference type="EC" id="3.6.1.7"/>
    </reaction>
</comment>
<dbReference type="PROSITE" id="PS51160">
    <property type="entry name" value="ACYLPHOSPHATASE_3"/>
    <property type="match status" value="1"/>
</dbReference>
<comment type="similarity">
    <text evidence="2">Belongs to the acylphosphatase family.</text>
</comment>
<dbReference type="GO" id="GO:0008270">
    <property type="term" value="F:zinc ion binding"/>
    <property type="evidence" value="ECO:0007669"/>
    <property type="project" value="UniProtKB-KW"/>
</dbReference>
<dbReference type="PANTHER" id="PTHR42959">
    <property type="entry name" value="CARBAMOYLTRANSFERASE"/>
    <property type="match status" value="1"/>
</dbReference>
<dbReference type="EMBL" id="CP003732">
    <property type="protein sequence ID" value="AFV11148.1"/>
    <property type="molecule type" value="Genomic_DNA"/>
</dbReference>
<dbReference type="InterPro" id="IPR036046">
    <property type="entry name" value="Acylphosphatase-like_dom_sf"/>
</dbReference>
<dbReference type="PIRSF" id="PIRSF006256">
    <property type="entry name" value="CMPcnvr_hdrg_mat"/>
    <property type="match status" value="1"/>
</dbReference>
<dbReference type="SUPFAM" id="SSF54975">
    <property type="entry name" value="Acylphosphatase/BLUF domain-like"/>
    <property type="match status" value="1"/>
</dbReference>
<dbReference type="Gene3D" id="3.30.110.120">
    <property type="match status" value="1"/>
</dbReference>
<evidence type="ECO:0000259" key="13">
    <source>
        <dbReference type="PROSITE" id="PS51163"/>
    </source>
</evidence>
<evidence type="ECO:0000259" key="12">
    <source>
        <dbReference type="PROSITE" id="PS51160"/>
    </source>
</evidence>
<evidence type="ECO:0000313" key="15">
    <source>
        <dbReference type="Proteomes" id="UP000000467"/>
    </source>
</evidence>
<name>K4LE53_THEPS</name>
<dbReference type="InterPro" id="IPR055128">
    <property type="entry name" value="HypF_C_2"/>
</dbReference>
<feature type="domain" description="Acylphosphatase-like" evidence="12">
    <location>
        <begin position="5"/>
        <end position="91"/>
    </location>
</feature>
<dbReference type="AlphaFoldDB" id="K4LE53"/>
<dbReference type="HOGENOM" id="CLU_009164_0_0_9"/>
<feature type="active site" evidence="11">
    <location>
        <position position="38"/>
    </location>
</feature>
<keyword evidence="6" id="KW-0863">Zinc-finger</keyword>
<evidence type="ECO:0000313" key="14">
    <source>
        <dbReference type="EMBL" id="AFV11148.1"/>
    </source>
</evidence>
<keyword evidence="4" id="KW-0436">Ligase</keyword>
<dbReference type="Proteomes" id="UP000000467">
    <property type="component" value="Chromosome"/>
</dbReference>
<feature type="active site" evidence="11">
    <location>
        <position position="20"/>
    </location>
</feature>
<feature type="domain" description="YrdC-like" evidence="13">
    <location>
        <begin position="196"/>
        <end position="381"/>
    </location>
</feature>
<dbReference type="EC" id="6.2.-.-" evidence="10"/>
<gene>
    <name evidence="14" type="primary">hypF</name>
    <name evidence="14" type="ordered locus">Tph_c09180</name>
</gene>
<dbReference type="OrthoDB" id="9808093at2"/>
<keyword evidence="11" id="KW-0378">Hydrolase</keyword>
<evidence type="ECO:0000256" key="2">
    <source>
        <dbReference type="ARBA" id="ARBA00005614"/>
    </source>
</evidence>
<dbReference type="STRING" id="1089553.Tph_c09180"/>
<dbReference type="GO" id="GO:0003725">
    <property type="term" value="F:double-stranded RNA binding"/>
    <property type="evidence" value="ECO:0007669"/>
    <property type="project" value="InterPro"/>
</dbReference>
<evidence type="ECO:0000256" key="11">
    <source>
        <dbReference type="PROSITE-ProRule" id="PRU00520"/>
    </source>
</evidence>
<evidence type="ECO:0000256" key="7">
    <source>
        <dbReference type="ARBA" id="ARBA00022833"/>
    </source>
</evidence>